<feature type="compositionally biased region" description="Basic and acidic residues" evidence="1">
    <location>
        <begin position="384"/>
        <end position="398"/>
    </location>
</feature>
<dbReference type="OrthoDB" id="3933435at2759"/>
<protein>
    <submittedName>
        <fullName evidence="2">Uncharacterized protein</fullName>
    </submittedName>
</protein>
<evidence type="ECO:0000313" key="3">
    <source>
        <dbReference type="Proteomes" id="UP000663193"/>
    </source>
</evidence>
<feature type="region of interest" description="Disordered" evidence="1">
    <location>
        <begin position="332"/>
        <end position="398"/>
    </location>
</feature>
<reference evidence="3" key="1">
    <citation type="journal article" date="2021" name="BMC Genomics">
        <title>Chromosome-level genome assembly and manually-curated proteome of model necrotroph Parastagonospora nodorum Sn15 reveals a genome-wide trove of candidate effector homologs, and redundancy of virulence-related functions within an accessory chromosome.</title>
        <authorList>
            <person name="Bertazzoni S."/>
            <person name="Jones D.A.B."/>
            <person name="Phan H.T."/>
            <person name="Tan K.-C."/>
            <person name="Hane J.K."/>
        </authorList>
    </citation>
    <scope>NUCLEOTIDE SEQUENCE [LARGE SCALE GENOMIC DNA]</scope>
    <source>
        <strain evidence="3">SN15 / ATCC MYA-4574 / FGSC 10173)</strain>
    </source>
</reference>
<keyword evidence="3" id="KW-1185">Reference proteome</keyword>
<feature type="region of interest" description="Disordered" evidence="1">
    <location>
        <begin position="420"/>
        <end position="445"/>
    </location>
</feature>
<dbReference type="EMBL" id="CP069038">
    <property type="protein sequence ID" value="QRD03926.1"/>
    <property type="molecule type" value="Genomic_DNA"/>
</dbReference>
<name>A0A7U2FJ50_PHANO</name>
<dbReference type="VEuPathDB" id="FungiDB:JI435_137860"/>
<proteinExistence type="predicted"/>
<dbReference type="Proteomes" id="UP000663193">
    <property type="component" value="Chromosome 16"/>
</dbReference>
<sequence length="445" mass="49497">MCNIVTFQFTCQHTLRRRRSRCGGTRHKITANSTKAACIAESFLTIYLQIECDRCQHTAWEDTWKLKLERANAFLAKLQQRDMTGFEEVAALVKDLDAEYATASWNTRTMFAHGPKPSVTRVKHSYYEKAASKLPQEVRPEDVVVKADKEWTEMDDLDYDGNYEASTDPVHPVSTDYSHPLDDDDGAWILEHLSEAGVVQTPDAINLDFENGHGWSWGEDNSDPEVQTSADAWQEEGVSPLQGTELGHPAEKSDNTLMAWGPKANAPVSTATVQLNSLTGREEQRSAKIERVIVAFWSVVNHNVPNTEPQPSTPPPSAGETSVIPLVETFNLSTTHRKPPSAPYERSPWTDGPSDLPPTSPSSTPPASAPRSTTPPSPKSTRSWYDKQRKILNQRREDDRNKYYRDWLYISRCEIRDFEGPEGNVIRDPMKAGGGGGGGKGGGKA</sequence>
<accession>A0A7U2FJ50</accession>
<feature type="compositionally biased region" description="Gly residues" evidence="1">
    <location>
        <begin position="432"/>
        <end position="445"/>
    </location>
</feature>
<evidence type="ECO:0000256" key="1">
    <source>
        <dbReference type="SAM" id="MobiDB-lite"/>
    </source>
</evidence>
<evidence type="ECO:0000313" key="2">
    <source>
        <dbReference type="EMBL" id="QRD03926.1"/>
    </source>
</evidence>
<organism evidence="2 3">
    <name type="scientific">Phaeosphaeria nodorum (strain SN15 / ATCC MYA-4574 / FGSC 10173)</name>
    <name type="common">Glume blotch fungus</name>
    <name type="synonym">Parastagonospora nodorum</name>
    <dbReference type="NCBI Taxonomy" id="321614"/>
    <lineage>
        <taxon>Eukaryota</taxon>
        <taxon>Fungi</taxon>
        <taxon>Dikarya</taxon>
        <taxon>Ascomycota</taxon>
        <taxon>Pezizomycotina</taxon>
        <taxon>Dothideomycetes</taxon>
        <taxon>Pleosporomycetidae</taxon>
        <taxon>Pleosporales</taxon>
        <taxon>Pleosporineae</taxon>
        <taxon>Phaeosphaeriaceae</taxon>
        <taxon>Parastagonospora</taxon>
    </lineage>
</organism>
<dbReference type="AlphaFoldDB" id="A0A7U2FJ50"/>
<feature type="compositionally biased region" description="Pro residues" evidence="1">
    <location>
        <begin position="355"/>
        <end position="378"/>
    </location>
</feature>
<gene>
    <name evidence="2" type="ORF">JI435_137860</name>
</gene>